<evidence type="ECO:0000313" key="3">
    <source>
        <dbReference type="Proteomes" id="UP000267606"/>
    </source>
</evidence>
<reference evidence="2 3" key="2">
    <citation type="submission" date="2018-11" db="EMBL/GenBank/DDBJ databases">
        <authorList>
            <consortium name="Pathogen Informatics"/>
        </authorList>
    </citation>
    <scope>NUCLEOTIDE SEQUENCE [LARGE SCALE GENOMIC DNA]</scope>
</reference>
<reference evidence="4" key="1">
    <citation type="submission" date="2016-06" db="UniProtKB">
        <authorList>
            <consortium name="WormBaseParasite"/>
        </authorList>
    </citation>
    <scope>IDENTIFICATION</scope>
</reference>
<organism evidence="4">
    <name type="scientific">Onchocerca flexuosa</name>
    <dbReference type="NCBI Taxonomy" id="387005"/>
    <lineage>
        <taxon>Eukaryota</taxon>
        <taxon>Metazoa</taxon>
        <taxon>Ecdysozoa</taxon>
        <taxon>Nematoda</taxon>
        <taxon>Chromadorea</taxon>
        <taxon>Rhabditida</taxon>
        <taxon>Spirurina</taxon>
        <taxon>Spiruromorpha</taxon>
        <taxon>Filarioidea</taxon>
        <taxon>Onchocercidae</taxon>
        <taxon>Onchocerca</taxon>
    </lineage>
</organism>
<evidence type="ECO:0000256" key="1">
    <source>
        <dbReference type="SAM" id="MobiDB-lite"/>
    </source>
</evidence>
<feature type="compositionally biased region" description="Polar residues" evidence="1">
    <location>
        <begin position="1"/>
        <end position="10"/>
    </location>
</feature>
<proteinExistence type="predicted"/>
<dbReference type="STRING" id="387005.A0A183I816"/>
<feature type="region of interest" description="Disordered" evidence="1">
    <location>
        <begin position="1"/>
        <end position="30"/>
    </location>
</feature>
<evidence type="ECO:0000313" key="2">
    <source>
        <dbReference type="EMBL" id="VDP24507.1"/>
    </source>
</evidence>
<gene>
    <name evidence="2" type="ORF">OFLC_LOCUS15878</name>
</gene>
<evidence type="ECO:0000313" key="4">
    <source>
        <dbReference type="WBParaSite" id="OFLC_0001589101-mRNA-1"/>
    </source>
</evidence>
<keyword evidence="3" id="KW-1185">Reference proteome</keyword>
<accession>A0A183I816</accession>
<dbReference type="EMBL" id="UZAJ01043116">
    <property type="protein sequence ID" value="VDP24507.1"/>
    <property type="molecule type" value="Genomic_DNA"/>
</dbReference>
<dbReference type="WBParaSite" id="OFLC_0001589101-mRNA-1">
    <property type="protein sequence ID" value="OFLC_0001589101-mRNA-1"/>
    <property type="gene ID" value="OFLC_0001589101"/>
</dbReference>
<feature type="region of interest" description="Disordered" evidence="1">
    <location>
        <begin position="89"/>
        <end position="128"/>
    </location>
</feature>
<feature type="compositionally biased region" description="Low complexity" evidence="1">
    <location>
        <begin position="94"/>
        <end position="104"/>
    </location>
</feature>
<sequence>MSSNAATTTGPHIPVSGAPQPPPPPPSSFDLVRMQMEQQMMDRYMVALSNASGIGSSTSMTPTSNLELMRQQLFAAQIRQQQSQPSLEALLEMQRQQHQQQQQQLYNASRGLPPTYSLTGVTPPGGIPGSATAAAAAAMSSNAAAAAAAAVGLPQSLSAAA</sequence>
<protein>
    <submittedName>
        <fullName evidence="2 4">Uncharacterized protein</fullName>
    </submittedName>
</protein>
<name>A0A183I816_9BILA</name>
<dbReference type="Proteomes" id="UP000267606">
    <property type="component" value="Unassembled WGS sequence"/>
</dbReference>
<dbReference type="AlphaFoldDB" id="A0A183I816"/>